<protein>
    <recommendedName>
        <fullName evidence="5">Secreted protein</fullName>
    </recommendedName>
</protein>
<keyword evidence="2" id="KW-0732">Signal</keyword>
<evidence type="ECO:0000313" key="3">
    <source>
        <dbReference type="EMBL" id="UQX87761.1"/>
    </source>
</evidence>
<keyword evidence="4" id="KW-1185">Reference proteome</keyword>
<reference evidence="3" key="2">
    <citation type="submission" date="2022-05" db="EMBL/GenBank/DDBJ databases">
        <authorList>
            <person name="Kim J.-S."/>
            <person name="Lee K."/>
            <person name="Suh M."/>
            <person name="Eom M."/>
            <person name="Kim J.-S."/>
            <person name="Kim D.-S."/>
            <person name="Ko S.-H."/>
            <person name="Shin Y."/>
            <person name="Lee J.-S."/>
        </authorList>
    </citation>
    <scope>NUCLEOTIDE SEQUENCE</scope>
    <source>
        <strain evidence="3">N237</strain>
    </source>
</reference>
<dbReference type="EMBL" id="CP097332">
    <property type="protein sequence ID" value="UQX87761.1"/>
    <property type="molecule type" value="Genomic_DNA"/>
</dbReference>
<sequence length="64" mass="6678">MITVVVLAMWAVSAVSAVSAVRAAVLSLENAASTAKLTRVRSRPDDRVRAMSSRTGTVLPPPVS</sequence>
<reference evidence="3" key="1">
    <citation type="journal article" date="2018" name="Int. J. Syst. Evol. Microbiol.">
        <title>Jatrophihabitans telluris sp. nov., isolated from sediment soil of lava forest wetlands and the emended description of the genus Jatrophihabitans.</title>
        <authorList>
            <person name="Lee K.C."/>
            <person name="Suh M.K."/>
            <person name="Eom M.K."/>
            <person name="Kim K.K."/>
            <person name="Kim J.S."/>
            <person name="Kim D.S."/>
            <person name="Ko S.H."/>
            <person name="Shin Y.K."/>
            <person name="Lee J.S."/>
        </authorList>
    </citation>
    <scope>NUCLEOTIDE SEQUENCE</scope>
    <source>
        <strain evidence="3">N237</strain>
    </source>
</reference>
<feature type="signal peptide" evidence="2">
    <location>
        <begin position="1"/>
        <end position="17"/>
    </location>
</feature>
<feature type="chain" id="PRO_5045306714" description="Secreted protein" evidence="2">
    <location>
        <begin position="18"/>
        <end position="64"/>
    </location>
</feature>
<gene>
    <name evidence="3" type="ORF">M6D93_15850</name>
</gene>
<evidence type="ECO:0000256" key="1">
    <source>
        <dbReference type="SAM" id="MobiDB-lite"/>
    </source>
</evidence>
<dbReference type="RefSeq" id="WP_249770601.1">
    <property type="nucleotide sequence ID" value="NZ_CP097332.1"/>
</dbReference>
<name>A0ABY4QVS9_9ACTN</name>
<feature type="region of interest" description="Disordered" evidence="1">
    <location>
        <begin position="36"/>
        <end position="64"/>
    </location>
</feature>
<evidence type="ECO:0000313" key="4">
    <source>
        <dbReference type="Proteomes" id="UP001056336"/>
    </source>
</evidence>
<evidence type="ECO:0008006" key="5">
    <source>
        <dbReference type="Google" id="ProtNLM"/>
    </source>
</evidence>
<dbReference type="Proteomes" id="UP001056336">
    <property type="component" value="Chromosome"/>
</dbReference>
<proteinExistence type="predicted"/>
<accession>A0ABY4QVS9</accession>
<organism evidence="3 4">
    <name type="scientific">Jatrophihabitans telluris</name>
    <dbReference type="NCBI Taxonomy" id="2038343"/>
    <lineage>
        <taxon>Bacteria</taxon>
        <taxon>Bacillati</taxon>
        <taxon>Actinomycetota</taxon>
        <taxon>Actinomycetes</taxon>
        <taxon>Jatrophihabitantales</taxon>
        <taxon>Jatrophihabitantaceae</taxon>
        <taxon>Jatrophihabitans</taxon>
    </lineage>
</organism>
<evidence type="ECO:0000256" key="2">
    <source>
        <dbReference type="SAM" id="SignalP"/>
    </source>
</evidence>